<dbReference type="Pfam" id="PF25036">
    <property type="entry name" value="VPS13_VAB"/>
    <property type="match status" value="1"/>
</dbReference>
<dbReference type="PANTHER" id="PTHR16166:SF137">
    <property type="entry name" value="PLECKSTRIN HOMOLOGY (PH) DOMAIN-CONTAINING PROTEIN"/>
    <property type="match status" value="1"/>
</dbReference>
<organism evidence="2">
    <name type="scientific">Manihot esculenta</name>
    <name type="common">Cassava</name>
    <name type="synonym">Jatropha manihot</name>
    <dbReference type="NCBI Taxonomy" id="3983"/>
    <lineage>
        <taxon>Eukaryota</taxon>
        <taxon>Viridiplantae</taxon>
        <taxon>Streptophyta</taxon>
        <taxon>Embryophyta</taxon>
        <taxon>Tracheophyta</taxon>
        <taxon>Spermatophyta</taxon>
        <taxon>Magnoliopsida</taxon>
        <taxon>eudicotyledons</taxon>
        <taxon>Gunneridae</taxon>
        <taxon>Pentapetalae</taxon>
        <taxon>rosids</taxon>
        <taxon>fabids</taxon>
        <taxon>Malpighiales</taxon>
        <taxon>Euphorbiaceae</taxon>
        <taxon>Crotonoideae</taxon>
        <taxon>Manihoteae</taxon>
        <taxon>Manihot</taxon>
    </lineage>
</organism>
<proteinExistence type="predicted"/>
<dbReference type="PANTHER" id="PTHR16166">
    <property type="entry name" value="VACUOLAR PROTEIN SORTING-ASSOCIATED PROTEIN VPS13"/>
    <property type="match status" value="1"/>
</dbReference>
<dbReference type="STRING" id="3983.A0A2C9U548"/>
<feature type="domain" description="Vacuolar protein sorting-associated protein 13 VPS13 adaptor binding" evidence="1">
    <location>
        <begin position="425"/>
        <end position="963"/>
    </location>
</feature>
<evidence type="ECO:0000313" key="2">
    <source>
        <dbReference type="EMBL" id="OAY24489.1"/>
    </source>
</evidence>
<dbReference type="InterPro" id="IPR026847">
    <property type="entry name" value="VPS13"/>
</dbReference>
<dbReference type="AlphaFoldDB" id="A0A2C9U548"/>
<reference evidence="2" key="1">
    <citation type="submission" date="2016-02" db="EMBL/GenBank/DDBJ databases">
        <title>WGS assembly of Manihot esculenta.</title>
        <authorList>
            <person name="Bredeson J.V."/>
            <person name="Prochnik S.E."/>
            <person name="Lyons J.B."/>
            <person name="Schmutz J."/>
            <person name="Grimwood J."/>
            <person name="Vrebalov J."/>
            <person name="Bart R.S."/>
            <person name="Amuge T."/>
            <person name="Ferguson M.E."/>
            <person name="Green R."/>
            <person name="Putnam N."/>
            <person name="Stites J."/>
            <person name="Rounsley S."/>
            <person name="Rokhsar D.S."/>
        </authorList>
    </citation>
    <scope>NUCLEOTIDE SEQUENCE [LARGE SCALE GENOMIC DNA]</scope>
    <source>
        <tissue evidence="2">Leaf</tissue>
    </source>
</reference>
<protein>
    <recommendedName>
        <fullName evidence="1">Vacuolar protein sorting-associated protein 13 VPS13 adaptor binding domain-containing protein</fullName>
    </recommendedName>
</protein>
<dbReference type="EMBL" id="CM004403">
    <property type="protein sequence ID" value="OAY24489.1"/>
    <property type="molecule type" value="Genomic_DNA"/>
</dbReference>
<gene>
    <name evidence="2" type="ORF">MANES_17G019800</name>
</gene>
<dbReference type="InterPro" id="IPR009543">
    <property type="entry name" value="VPS13_VAB"/>
</dbReference>
<evidence type="ECO:0000259" key="1">
    <source>
        <dbReference type="Pfam" id="PF25036"/>
    </source>
</evidence>
<sequence>MVTVVILDAQLPGVGGLSSNFYTVAIRLTPNQVLDSEPVFHQQSARTSGSISNSSSEVELVNWNEIFFFKVDSQQLYSIQLRRGRRKFSRGECDVHLLACGFRPIFGDLGLCSFWITIKEQLANPNQTVKDQWEQDLSTKKRVVERSQSPLSVWNTHERWEGDLAHERKDNFLLELIVTDMGKGDPVGFFSAPLNQIAGNIQENLNWCDYLNYLTWIDLSPAKYLTTHLGDKHKSSRRIRCAVLLSPGSDSEDRNDVSNDRSKSGFIQISPSMQGPWTTVRLNYAAPAACWRLGNDVVASEVSVKDGNRYVNIRSLVSVYNNTDFMLDLHLVSSDSRTPKDLQSDDGAETDEFLETEIYSPTVGWVSYSNYLEREGFHEASFGGQLPSGWEWIDDWHLDTPSVNTEGWVYSPDVESLKWPESFDPLKFVNHARQRRWIRNRRQISGGVKQEISIEPLKPGETVPLPLSGLTHSGMYVLQFRPSRASTHDEYSWSSVVDRPDRTLQYGMLRGSEICVSTLTESDELLYCTQITGTSSNSSHRLWFCVSIQATEIAKDIHSDPIQDWTLVVKSPLSISNYLPFAAEYSVLEMQVSGHFVACARGIFAPGKTVKIHTADIGKPLFFSLVPQRGWLPIQDAVLISHPSGFPSKTISLRSSVSGRIVQLILEQSYGKEQPLLAKVIRVYAPYWFSIVSCPPLTYRLIDLTQKKHARKIAMPFESKKSNEVILGEITEEEIYEGCTIASALNFNFLGISVSIAQPGEDQHHGPVTDLSPLGDMDGSLDLYAYDANGNCMKLFISTKPCLYQSVPTKVISVRPFMTFTNRLGQDISIKLNTGDEPKVLLAFDSRVSFVHCRADGADQLQVRLEDTEWSYPVKITKEDTFFLVLRRSNGTRKILRTEVRGFEEGSRFIVVFRCGSTDGPIRIENRTSSKTISIRQSGFDDDAWFVLVPLSTTNFSWEDPYGQKFIDVKIDSDGRISILKFDLERTGISSAQDGGETRLQFYVTEMGDIKVARFTDNRGSISHGESTSVTPSGYWGDSHRQNEILNETTPLELIVELGVVGISVVDHRPKELCYLYLERVLVSYSTGYDGGKTSRYGYLCSNNFMPSFNMGLDNQLPLSLMPVLLAPEQTADIHHPVFKMTITKHNENTDGIQVYPYVYIRVTEKVWRLNIHEPIIWAFVDFYNKLQLDHVPQSSSVTQVDPEIRVE</sequence>
<accession>A0A2C9U548</accession>
<name>A0A2C9U548_MANES</name>